<dbReference type="EMBL" id="KN831790">
    <property type="protein sequence ID" value="KIM38600.1"/>
    <property type="molecule type" value="Genomic_DNA"/>
</dbReference>
<accession>A0A0C3BPS5</accession>
<sequence length="214" mass="24627">MSRNSKSQLTRSIIETALEEVSKRVRQSGNFASSCKFPIELIVSGGTISVLQGVRVATEDIDYYCQNNRIMNTIEDFAKIVANHMSLQDNFMNTGLRFFIESNRYKPAVERSISQNQVLFMNDVFKIYEADYGYQLMSKLHRMSDDLTRGREFKKYDPLDAAHCLHKLIRSFGWNPSLEELNALYPLNEPVEKAVFEHVAAVYRGKFGYVPFVV</sequence>
<dbReference type="AlphaFoldDB" id="A0A0C3BPS5"/>
<keyword evidence="3" id="KW-1185">Reference proteome</keyword>
<name>A0A0C3BPS5_HEBCY</name>
<evidence type="ECO:0000313" key="2">
    <source>
        <dbReference type="EMBL" id="KIM38600.1"/>
    </source>
</evidence>
<protein>
    <recommendedName>
        <fullName evidence="1">DUF7582 domain-containing protein</fullName>
    </recommendedName>
</protein>
<dbReference type="OrthoDB" id="3348320at2759"/>
<evidence type="ECO:0000313" key="3">
    <source>
        <dbReference type="Proteomes" id="UP000053424"/>
    </source>
</evidence>
<evidence type="ECO:0000259" key="1">
    <source>
        <dbReference type="Pfam" id="PF24483"/>
    </source>
</evidence>
<dbReference type="HOGENOM" id="CLU_1295037_0_0_1"/>
<gene>
    <name evidence="2" type="ORF">M413DRAFT_30138</name>
</gene>
<proteinExistence type="predicted"/>
<reference evidence="3" key="2">
    <citation type="submission" date="2015-01" db="EMBL/GenBank/DDBJ databases">
        <title>Evolutionary Origins and Diversification of the Mycorrhizal Mutualists.</title>
        <authorList>
            <consortium name="DOE Joint Genome Institute"/>
            <consortium name="Mycorrhizal Genomics Consortium"/>
            <person name="Kohler A."/>
            <person name="Kuo A."/>
            <person name="Nagy L.G."/>
            <person name="Floudas D."/>
            <person name="Copeland A."/>
            <person name="Barry K.W."/>
            <person name="Cichocki N."/>
            <person name="Veneault-Fourrey C."/>
            <person name="LaButti K."/>
            <person name="Lindquist E.A."/>
            <person name="Lipzen A."/>
            <person name="Lundell T."/>
            <person name="Morin E."/>
            <person name="Murat C."/>
            <person name="Riley R."/>
            <person name="Ohm R."/>
            <person name="Sun H."/>
            <person name="Tunlid A."/>
            <person name="Henrissat B."/>
            <person name="Grigoriev I.V."/>
            <person name="Hibbett D.S."/>
            <person name="Martin F."/>
        </authorList>
    </citation>
    <scope>NUCLEOTIDE SEQUENCE [LARGE SCALE GENOMIC DNA]</scope>
    <source>
        <strain evidence="3">h7</strain>
    </source>
</reference>
<feature type="domain" description="DUF7582" evidence="1">
    <location>
        <begin position="14"/>
        <end position="208"/>
    </location>
</feature>
<dbReference type="InterPro" id="IPR056004">
    <property type="entry name" value="DUF7582"/>
</dbReference>
<reference evidence="2 3" key="1">
    <citation type="submission" date="2014-04" db="EMBL/GenBank/DDBJ databases">
        <authorList>
            <consortium name="DOE Joint Genome Institute"/>
            <person name="Kuo A."/>
            <person name="Gay G."/>
            <person name="Dore J."/>
            <person name="Kohler A."/>
            <person name="Nagy L.G."/>
            <person name="Floudas D."/>
            <person name="Copeland A."/>
            <person name="Barry K.W."/>
            <person name="Cichocki N."/>
            <person name="Veneault-Fourrey C."/>
            <person name="LaButti K."/>
            <person name="Lindquist E.A."/>
            <person name="Lipzen A."/>
            <person name="Lundell T."/>
            <person name="Morin E."/>
            <person name="Murat C."/>
            <person name="Sun H."/>
            <person name="Tunlid A."/>
            <person name="Henrissat B."/>
            <person name="Grigoriev I.V."/>
            <person name="Hibbett D.S."/>
            <person name="Martin F."/>
            <person name="Nordberg H.P."/>
            <person name="Cantor M.N."/>
            <person name="Hua S.X."/>
        </authorList>
    </citation>
    <scope>NUCLEOTIDE SEQUENCE [LARGE SCALE GENOMIC DNA]</scope>
    <source>
        <strain evidence="3">h7</strain>
    </source>
</reference>
<organism evidence="2 3">
    <name type="scientific">Hebeloma cylindrosporum</name>
    <dbReference type="NCBI Taxonomy" id="76867"/>
    <lineage>
        <taxon>Eukaryota</taxon>
        <taxon>Fungi</taxon>
        <taxon>Dikarya</taxon>
        <taxon>Basidiomycota</taxon>
        <taxon>Agaricomycotina</taxon>
        <taxon>Agaricomycetes</taxon>
        <taxon>Agaricomycetidae</taxon>
        <taxon>Agaricales</taxon>
        <taxon>Agaricineae</taxon>
        <taxon>Hymenogastraceae</taxon>
        <taxon>Hebeloma</taxon>
    </lineage>
</organism>
<dbReference type="Pfam" id="PF24483">
    <property type="entry name" value="DUF7582"/>
    <property type="match status" value="1"/>
</dbReference>
<dbReference type="Proteomes" id="UP000053424">
    <property type="component" value="Unassembled WGS sequence"/>
</dbReference>